<keyword evidence="3" id="KW-1185">Reference proteome</keyword>
<evidence type="ECO:0000256" key="1">
    <source>
        <dbReference type="SAM" id="MobiDB-lite"/>
    </source>
</evidence>
<accession>A0ABN2V838</accession>
<gene>
    <name evidence="2" type="ORF">GCM10009839_74040</name>
</gene>
<comment type="caution">
    <text evidence="2">The sequence shown here is derived from an EMBL/GenBank/DDBJ whole genome shotgun (WGS) entry which is preliminary data.</text>
</comment>
<name>A0ABN2V838_9ACTN</name>
<protein>
    <submittedName>
        <fullName evidence="2">Uncharacterized protein</fullName>
    </submittedName>
</protein>
<organism evidence="2 3">
    <name type="scientific">Catenulispora yoronensis</name>
    <dbReference type="NCBI Taxonomy" id="450799"/>
    <lineage>
        <taxon>Bacteria</taxon>
        <taxon>Bacillati</taxon>
        <taxon>Actinomycetota</taxon>
        <taxon>Actinomycetes</taxon>
        <taxon>Catenulisporales</taxon>
        <taxon>Catenulisporaceae</taxon>
        <taxon>Catenulispora</taxon>
    </lineage>
</organism>
<dbReference type="EMBL" id="BAAAQN010000060">
    <property type="protein sequence ID" value="GAA2054862.1"/>
    <property type="molecule type" value="Genomic_DNA"/>
</dbReference>
<evidence type="ECO:0000313" key="3">
    <source>
        <dbReference type="Proteomes" id="UP001500751"/>
    </source>
</evidence>
<reference evidence="2 3" key="1">
    <citation type="journal article" date="2019" name="Int. J. Syst. Evol. Microbiol.">
        <title>The Global Catalogue of Microorganisms (GCM) 10K type strain sequencing project: providing services to taxonomists for standard genome sequencing and annotation.</title>
        <authorList>
            <consortium name="The Broad Institute Genomics Platform"/>
            <consortium name="The Broad Institute Genome Sequencing Center for Infectious Disease"/>
            <person name="Wu L."/>
            <person name="Ma J."/>
        </authorList>
    </citation>
    <scope>NUCLEOTIDE SEQUENCE [LARGE SCALE GENOMIC DNA]</scope>
    <source>
        <strain evidence="2 3">JCM 16014</strain>
    </source>
</reference>
<proteinExistence type="predicted"/>
<sequence>MRDAAKTSGGSFLEANLEKLASQGFPDGIYWPSSESGAGAQEYRARRSTGAQEYRGAGLQGEE</sequence>
<feature type="region of interest" description="Disordered" evidence="1">
    <location>
        <begin position="32"/>
        <end position="63"/>
    </location>
</feature>
<dbReference type="Proteomes" id="UP001500751">
    <property type="component" value="Unassembled WGS sequence"/>
</dbReference>
<evidence type="ECO:0000313" key="2">
    <source>
        <dbReference type="EMBL" id="GAA2054862.1"/>
    </source>
</evidence>